<evidence type="ECO:0000313" key="2">
    <source>
        <dbReference type="EMBL" id="RBP47936.1"/>
    </source>
</evidence>
<sequence length="65" mass="7430">MRTEAEPIVRDTVPKPGSPDPIEVRAAEVAKRHGHSRVTDEDRKLAYDELRRMSRDQSVDGEVHH</sequence>
<dbReference type="Proteomes" id="UP000253426">
    <property type="component" value="Unassembled WGS sequence"/>
</dbReference>
<evidence type="ECO:0000256" key="1">
    <source>
        <dbReference type="SAM" id="MobiDB-lite"/>
    </source>
</evidence>
<accession>A0A366HUI2</accession>
<feature type="region of interest" description="Disordered" evidence="1">
    <location>
        <begin position="1"/>
        <end position="21"/>
    </location>
</feature>
<feature type="compositionally biased region" description="Basic and acidic residues" evidence="1">
    <location>
        <begin position="1"/>
        <end position="13"/>
    </location>
</feature>
<reference evidence="2 3" key="1">
    <citation type="submission" date="2018-06" db="EMBL/GenBank/DDBJ databases">
        <title>Genomic Encyclopedia of Type Strains, Phase IV (KMG-IV): sequencing the most valuable type-strain genomes for metagenomic binning, comparative biology and taxonomic classification.</title>
        <authorList>
            <person name="Goeker M."/>
        </authorList>
    </citation>
    <scope>NUCLEOTIDE SEQUENCE [LARGE SCALE GENOMIC DNA]</scope>
    <source>
        <strain evidence="2 3">DSM 25532</strain>
    </source>
</reference>
<evidence type="ECO:0000313" key="3">
    <source>
        <dbReference type="Proteomes" id="UP000253426"/>
    </source>
</evidence>
<dbReference type="AlphaFoldDB" id="A0A366HUI2"/>
<dbReference type="RefSeq" id="WP_113956824.1">
    <property type="nucleotide sequence ID" value="NZ_QNRR01000001.1"/>
</dbReference>
<comment type="caution">
    <text evidence="2">The sequence shown here is derived from an EMBL/GenBank/DDBJ whole genome shotgun (WGS) entry which is preliminary data.</text>
</comment>
<dbReference type="EMBL" id="QNRR01000001">
    <property type="protein sequence ID" value="RBP47936.1"/>
    <property type="molecule type" value="Genomic_DNA"/>
</dbReference>
<gene>
    <name evidence="2" type="ORF">DES53_101736</name>
</gene>
<proteinExistence type="predicted"/>
<organism evidence="2 3">
    <name type="scientific">Roseimicrobium gellanilyticum</name>
    <dbReference type="NCBI Taxonomy" id="748857"/>
    <lineage>
        <taxon>Bacteria</taxon>
        <taxon>Pseudomonadati</taxon>
        <taxon>Verrucomicrobiota</taxon>
        <taxon>Verrucomicrobiia</taxon>
        <taxon>Verrucomicrobiales</taxon>
        <taxon>Verrucomicrobiaceae</taxon>
        <taxon>Roseimicrobium</taxon>
    </lineage>
</organism>
<protein>
    <submittedName>
        <fullName evidence="2">Uncharacterized protein</fullName>
    </submittedName>
</protein>
<keyword evidence="3" id="KW-1185">Reference proteome</keyword>
<name>A0A366HUI2_9BACT</name>